<dbReference type="KEGG" id="otk:C6570_11615"/>
<evidence type="ECO:0000313" key="4">
    <source>
        <dbReference type="EMBL" id="AVO34805.1"/>
    </source>
</evidence>
<feature type="repeat" description="ANK" evidence="1">
    <location>
        <begin position="121"/>
        <end position="153"/>
    </location>
</feature>
<evidence type="ECO:0000256" key="3">
    <source>
        <dbReference type="SAM" id="SignalP"/>
    </source>
</evidence>
<dbReference type="InterPro" id="IPR039323">
    <property type="entry name" value="ANKRD_45/46/60"/>
</dbReference>
<name>A0A2S0MFX8_9BURK</name>
<dbReference type="OrthoDB" id="198309at2"/>
<protein>
    <submittedName>
        <fullName evidence="4">Uncharacterized protein</fullName>
    </submittedName>
</protein>
<feature type="repeat" description="ANK" evidence="1">
    <location>
        <begin position="154"/>
        <end position="186"/>
    </location>
</feature>
<dbReference type="Gene3D" id="1.25.40.20">
    <property type="entry name" value="Ankyrin repeat-containing domain"/>
    <property type="match status" value="1"/>
</dbReference>
<dbReference type="PROSITE" id="PS50297">
    <property type="entry name" value="ANK_REP_REGION"/>
    <property type="match status" value="3"/>
</dbReference>
<dbReference type="Proteomes" id="UP000239709">
    <property type="component" value="Chromosome"/>
</dbReference>
<feature type="compositionally biased region" description="Low complexity" evidence="2">
    <location>
        <begin position="215"/>
        <end position="238"/>
    </location>
</feature>
<dbReference type="Pfam" id="PF12796">
    <property type="entry name" value="Ank_2"/>
    <property type="match status" value="1"/>
</dbReference>
<dbReference type="Pfam" id="PF00023">
    <property type="entry name" value="Ank"/>
    <property type="match status" value="1"/>
</dbReference>
<dbReference type="RefSeq" id="WP_106703355.1">
    <property type="nucleotide sequence ID" value="NZ_CP027666.1"/>
</dbReference>
<feature type="chain" id="PRO_5015657761" evidence="3">
    <location>
        <begin position="23"/>
        <end position="238"/>
    </location>
</feature>
<keyword evidence="5" id="KW-1185">Reference proteome</keyword>
<dbReference type="PANTHER" id="PTHR22677:SF4">
    <property type="entry name" value="USHER SYNDROME TYPE-1G PROTEIN-LIKE PROTEIN"/>
    <property type="match status" value="1"/>
</dbReference>
<keyword evidence="3" id="KW-0732">Signal</keyword>
<dbReference type="PRINTS" id="PR01415">
    <property type="entry name" value="ANKYRIN"/>
</dbReference>
<dbReference type="InterPro" id="IPR002110">
    <property type="entry name" value="Ankyrin_rpt"/>
</dbReference>
<dbReference type="SUPFAM" id="SSF48403">
    <property type="entry name" value="Ankyrin repeat"/>
    <property type="match status" value="1"/>
</dbReference>
<feature type="signal peptide" evidence="3">
    <location>
        <begin position="1"/>
        <end position="22"/>
    </location>
</feature>
<reference evidence="4 5" key="1">
    <citation type="submission" date="2018-03" db="EMBL/GenBank/DDBJ databases">
        <title>Genome sequencing of Ottowia sp.</title>
        <authorList>
            <person name="Kim S.-J."/>
            <person name="Heo J."/>
            <person name="Kwon S.-W."/>
        </authorList>
    </citation>
    <scope>NUCLEOTIDE SEQUENCE [LARGE SCALE GENOMIC DNA]</scope>
    <source>
        <strain evidence="4 5">KADR8-3</strain>
    </source>
</reference>
<gene>
    <name evidence="4" type="ORF">C6570_11615</name>
</gene>
<feature type="repeat" description="ANK" evidence="1">
    <location>
        <begin position="91"/>
        <end position="119"/>
    </location>
</feature>
<dbReference type="PANTHER" id="PTHR22677">
    <property type="entry name" value="ANKYRIN REPEAT DOMAIN-CONTAINING PROTEIN 60"/>
    <property type="match status" value="1"/>
</dbReference>
<proteinExistence type="predicted"/>
<dbReference type="SMART" id="SM00248">
    <property type="entry name" value="ANK"/>
    <property type="match status" value="4"/>
</dbReference>
<organism evidence="4 5">
    <name type="scientific">Ottowia oryzae</name>
    <dbReference type="NCBI Taxonomy" id="2109914"/>
    <lineage>
        <taxon>Bacteria</taxon>
        <taxon>Pseudomonadati</taxon>
        <taxon>Pseudomonadota</taxon>
        <taxon>Betaproteobacteria</taxon>
        <taxon>Burkholderiales</taxon>
        <taxon>Comamonadaceae</taxon>
        <taxon>Ottowia</taxon>
    </lineage>
</organism>
<feature type="region of interest" description="Disordered" evidence="2">
    <location>
        <begin position="209"/>
        <end position="238"/>
    </location>
</feature>
<evidence type="ECO:0000256" key="1">
    <source>
        <dbReference type="PROSITE-ProRule" id="PRU00023"/>
    </source>
</evidence>
<accession>A0A2S0MFX8</accession>
<keyword evidence="1" id="KW-0040">ANK repeat</keyword>
<dbReference type="PROSITE" id="PS50088">
    <property type="entry name" value="ANK_REPEAT"/>
    <property type="match status" value="3"/>
</dbReference>
<dbReference type="AlphaFoldDB" id="A0A2S0MFX8"/>
<evidence type="ECO:0000313" key="5">
    <source>
        <dbReference type="Proteomes" id="UP000239709"/>
    </source>
</evidence>
<dbReference type="EMBL" id="CP027666">
    <property type="protein sequence ID" value="AVO34805.1"/>
    <property type="molecule type" value="Genomic_DNA"/>
</dbReference>
<evidence type="ECO:0000256" key="2">
    <source>
        <dbReference type="SAM" id="MobiDB-lite"/>
    </source>
</evidence>
<dbReference type="InterPro" id="IPR036770">
    <property type="entry name" value="Ankyrin_rpt-contain_sf"/>
</dbReference>
<sequence length="238" mass="25210">MKTFTTSALAVCLALASHAALASDDAAGFTRAIKQDNDLAMRGMLSRGFDPNSRTENGAPGLFTALQEGSMKVAGILLDSPKLKAESRNAADESPLMMAALKGQLDVVKRLIALDADVNKPGWTPLHYAATSGQTEIIRVLLENNAFIDAQSPNGTTPLMMAASYGSPEAVKLLLESGADFTMRNQKQMTAMDFARNASRPDAVELLTQAERFRAQQPASSRSSASPAAPAPAAKGQW</sequence>